<protein>
    <submittedName>
        <fullName evidence="3">Unannotated protein</fullName>
    </submittedName>
</protein>
<evidence type="ECO:0000313" key="3">
    <source>
        <dbReference type="EMBL" id="CAB4588061.1"/>
    </source>
</evidence>
<sequence length="429" mass="44501">MKAINRRKLISVSAVLAVASLVATAIPANAAEVGVSSTEIKLGMTLPMTGTASLGYNKIPGAAKAYFDYLNANGGVNGRKITLIVKDDRYVPTEAVAKTNELILKDKVMALLAPLGTANVKAVASSVNPGKRGVPVLFVNTGFSGFADVKKYPTTYAILPSYIMEAKIMGKYIAENLAGKKVGLLYQDDDFGSDALAGFKAAGTNFTIKVPYASGSQSAATAAGWITKFKAAEVDVVIIFGVTSASLYMLATAAALKYAPQWMLGSVGGDSTTLKLAGVPAGVLYNAIGFSPVPATTDLTDEYVKLFSDIYAKAVPGSAFDLNVLLGMNSAFMTAQALKAAGQNPTRKSLMNVINTKGATLFNSALTPVGYSGTSHVGLTGYWVGKFSPAGDLLPIGGTYTTYTTDSGAGAVVKSTYKRPAMPAKGLPN</sequence>
<dbReference type="AlphaFoldDB" id="A0A6J6FGQ6"/>
<dbReference type="InterPro" id="IPR006311">
    <property type="entry name" value="TAT_signal"/>
</dbReference>
<accession>A0A6J6FGQ6</accession>
<dbReference type="PROSITE" id="PS51318">
    <property type="entry name" value="TAT"/>
    <property type="match status" value="1"/>
</dbReference>
<dbReference type="CDD" id="cd06343">
    <property type="entry name" value="PBP1_ABC_ligand_binding-like"/>
    <property type="match status" value="1"/>
</dbReference>
<dbReference type="InterPro" id="IPR028081">
    <property type="entry name" value="Leu-bd"/>
</dbReference>
<dbReference type="PANTHER" id="PTHR47235:SF1">
    <property type="entry name" value="BLR6548 PROTEIN"/>
    <property type="match status" value="1"/>
</dbReference>
<name>A0A6J6FGQ6_9ZZZZ</name>
<evidence type="ECO:0000256" key="1">
    <source>
        <dbReference type="ARBA" id="ARBA00022729"/>
    </source>
</evidence>
<gene>
    <name evidence="3" type="ORF">UFOPK1795_00408</name>
</gene>
<dbReference type="Gene3D" id="3.40.50.2300">
    <property type="match status" value="2"/>
</dbReference>
<feature type="domain" description="Leucine-binding protein" evidence="2">
    <location>
        <begin position="39"/>
        <end position="388"/>
    </location>
</feature>
<dbReference type="SUPFAM" id="SSF53822">
    <property type="entry name" value="Periplasmic binding protein-like I"/>
    <property type="match status" value="1"/>
</dbReference>
<dbReference type="InterPro" id="IPR028082">
    <property type="entry name" value="Peripla_BP_I"/>
</dbReference>
<dbReference type="PANTHER" id="PTHR47235">
    <property type="entry name" value="BLR6548 PROTEIN"/>
    <property type="match status" value="1"/>
</dbReference>
<dbReference type="Pfam" id="PF13458">
    <property type="entry name" value="Peripla_BP_6"/>
    <property type="match status" value="1"/>
</dbReference>
<reference evidence="3" key="1">
    <citation type="submission" date="2020-05" db="EMBL/GenBank/DDBJ databases">
        <authorList>
            <person name="Chiriac C."/>
            <person name="Salcher M."/>
            <person name="Ghai R."/>
            <person name="Kavagutti S V."/>
        </authorList>
    </citation>
    <scope>NUCLEOTIDE SEQUENCE</scope>
</reference>
<proteinExistence type="predicted"/>
<organism evidence="3">
    <name type="scientific">freshwater metagenome</name>
    <dbReference type="NCBI Taxonomy" id="449393"/>
    <lineage>
        <taxon>unclassified sequences</taxon>
        <taxon>metagenomes</taxon>
        <taxon>ecological metagenomes</taxon>
    </lineage>
</organism>
<keyword evidence="1" id="KW-0732">Signal</keyword>
<dbReference type="EMBL" id="CAEZUG010000015">
    <property type="protein sequence ID" value="CAB4588061.1"/>
    <property type="molecule type" value="Genomic_DNA"/>
</dbReference>
<evidence type="ECO:0000259" key="2">
    <source>
        <dbReference type="Pfam" id="PF13458"/>
    </source>
</evidence>